<dbReference type="Pfam" id="PF03372">
    <property type="entry name" value="Exo_endo_phos"/>
    <property type="match status" value="1"/>
</dbReference>
<dbReference type="InterPro" id="IPR005135">
    <property type="entry name" value="Endo/exonuclease/phosphatase"/>
</dbReference>
<feature type="domain" description="Endonuclease/exonuclease/phosphatase" evidence="1">
    <location>
        <begin position="1"/>
        <end position="138"/>
    </location>
</feature>
<evidence type="ECO:0000313" key="3">
    <source>
        <dbReference type="Proteomes" id="UP001141552"/>
    </source>
</evidence>
<dbReference type="SUPFAM" id="SSF56219">
    <property type="entry name" value="DNase I-like"/>
    <property type="match status" value="1"/>
</dbReference>
<dbReference type="OrthoDB" id="1750980at2759"/>
<evidence type="ECO:0000313" key="2">
    <source>
        <dbReference type="EMBL" id="KAJ4828461.1"/>
    </source>
</evidence>
<sequence length="477" mass="53757">MSWNCQGAGKPQFLTTLAEWMRQYKPAIVVIVEPRISGHQADRVIHRLGFSRSYRVDARGFAGGIWLLWMEERVDVSVVFCHTQFIHARVTNSTESFFLTVVYGSPHEKWHKYLWSNLEVLAPGLSAPWVLLGDFNAVLAMFHLEKRWKACKAGQIAGQFGIEQFPNSSIVHLPFLSSDHCPILLHTTQDGRCGSQPRLFRFQSSWVAHLDFKEFVADAWVPKDDVIEAAGVFVDRVKIWNQQVFSNIHIKKKKLLARLAGIQRYLEVKPSKFLSDLETELRLEMESILMQEELLWMQKSKSRWLKAWNRNTAFFHASAKVKARRSKILMLQGPDKEWITEPEARALAVQYFQKLFSEEVSLAVTVSAFSRAVVRSFWSRVEVAAVAAVATGTRSRAVALTPPSSPVVGKYRLFPLPFLLALIWPFSGSNLNGFVWVCGGGESVVLGGRMAFKDGGCGFVYVVGGSVFPNSEASGDE</sequence>
<dbReference type="Proteomes" id="UP001141552">
    <property type="component" value="Unassembled WGS sequence"/>
</dbReference>
<reference evidence="2" key="2">
    <citation type="journal article" date="2023" name="Plants (Basel)">
        <title>Annotation of the Turnera subulata (Passifloraceae) Draft Genome Reveals the S-Locus Evolved after the Divergence of Turneroideae from Passifloroideae in a Stepwise Manner.</title>
        <authorList>
            <person name="Henning P.M."/>
            <person name="Roalson E.H."/>
            <person name="Mir W."/>
            <person name="McCubbin A.G."/>
            <person name="Shore J.S."/>
        </authorList>
    </citation>
    <scope>NUCLEOTIDE SEQUENCE</scope>
    <source>
        <strain evidence="2">F60SS</strain>
    </source>
</reference>
<dbReference type="GO" id="GO:0003824">
    <property type="term" value="F:catalytic activity"/>
    <property type="evidence" value="ECO:0007669"/>
    <property type="project" value="InterPro"/>
</dbReference>
<dbReference type="PANTHER" id="PTHR35218">
    <property type="entry name" value="RNASE H DOMAIN-CONTAINING PROTEIN"/>
    <property type="match status" value="1"/>
</dbReference>
<dbReference type="EMBL" id="JAKUCV010006169">
    <property type="protein sequence ID" value="KAJ4828461.1"/>
    <property type="molecule type" value="Genomic_DNA"/>
</dbReference>
<name>A0A9Q0FBU2_9ROSI</name>
<dbReference type="InterPro" id="IPR036691">
    <property type="entry name" value="Endo/exonu/phosph_ase_sf"/>
</dbReference>
<evidence type="ECO:0000259" key="1">
    <source>
        <dbReference type="Pfam" id="PF03372"/>
    </source>
</evidence>
<comment type="caution">
    <text evidence="2">The sequence shown here is derived from an EMBL/GenBank/DDBJ whole genome shotgun (WGS) entry which is preliminary data.</text>
</comment>
<dbReference type="PANTHER" id="PTHR35218:SF9">
    <property type="entry name" value="ENDONUCLEASE_EXONUCLEASE_PHOSPHATASE DOMAIN-CONTAINING PROTEIN"/>
    <property type="match status" value="1"/>
</dbReference>
<accession>A0A9Q0FBU2</accession>
<reference evidence="2" key="1">
    <citation type="submission" date="2022-02" db="EMBL/GenBank/DDBJ databases">
        <authorList>
            <person name="Henning P.M."/>
            <person name="McCubbin A.G."/>
            <person name="Shore J.S."/>
        </authorList>
    </citation>
    <scope>NUCLEOTIDE SEQUENCE</scope>
    <source>
        <strain evidence="2">F60SS</strain>
        <tissue evidence="2">Leaves</tissue>
    </source>
</reference>
<gene>
    <name evidence="2" type="ORF">Tsubulata_018168</name>
</gene>
<protein>
    <recommendedName>
        <fullName evidence="1">Endonuclease/exonuclease/phosphatase domain-containing protein</fullName>
    </recommendedName>
</protein>
<organism evidence="2 3">
    <name type="scientific">Turnera subulata</name>
    <dbReference type="NCBI Taxonomy" id="218843"/>
    <lineage>
        <taxon>Eukaryota</taxon>
        <taxon>Viridiplantae</taxon>
        <taxon>Streptophyta</taxon>
        <taxon>Embryophyta</taxon>
        <taxon>Tracheophyta</taxon>
        <taxon>Spermatophyta</taxon>
        <taxon>Magnoliopsida</taxon>
        <taxon>eudicotyledons</taxon>
        <taxon>Gunneridae</taxon>
        <taxon>Pentapetalae</taxon>
        <taxon>rosids</taxon>
        <taxon>fabids</taxon>
        <taxon>Malpighiales</taxon>
        <taxon>Passifloraceae</taxon>
        <taxon>Turnera</taxon>
    </lineage>
</organism>
<dbReference type="AlphaFoldDB" id="A0A9Q0FBU2"/>
<keyword evidence="3" id="KW-1185">Reference proteome</keyword>
<dbReference type="Gene3D" id="3.60.10.10">
    <property type="entry name" value="Endonuclease/exonuclease/phosphatase"/>
    <property type="match status" value="1"/>
</dbReference>
<proteinExistence type="predicted"/>